<dbReference type="FunFam" id="1.10.510.10:FF:000240">
    <property type="entry name" value="Lectin-domain containing receptor kinase A4.3"/>
    <property type="match status" value="1"/>
</dbReference>
<keyword evidence="16" id="KW-0675">Receptor</keyword>
<protein>
    <recommendedName>
        <fullName evidence="4">non-specific serine/threonine protein kinase</fullName>
        <ecNumber evidence="4">2.7.11.1</ecNumber>
    </recommendedName>
</protein>
<evidence type="ECO:0000256" key="7">
    <source>
        <dbReference type="ARBA" id="ARBA00022679"/>
    </source>
</evidence>
<dbReference type="Gene3D" id="1.10.510.10">
    <property type="entry name" value="Transferase(Phosphotransferase) domain 1"/>
    <property type="match status" value="1"/>
</dbReference>
<accession>A0AA38T980</accession>
<dbReference type="GO" id="GO:0005524">
    <property type="term" value="F:ATP binding"/>
    <property type="evidence" value="ECO:0007669"/>
    <property type="project" value="UniProtKB-UniRule"/>
</dbReference>
<evidence type="ECO:0000256" key="14">
    <source>
        <dbReference type="ARBA" id="ARBA00022989"/>
    </source>
</evidence>
<comment type="similarity">
    <text evidence="2">In the N-terminal section; belongs to the leguminous lectin family.</text>
</comment>
<dbReference type="InterPro" id="IPR017441">
    <property type="entry name" value="Protein_kinase_ATP_BS"/>
</dbReference>
<proteinExistence type="inferred from homology"/>
<dbReference type="InterPro" id="IPR013320">
    <property type="entry name" value="ConA-like_dom_sf"/>
</dbReference>
<gene>
    <name evidence="20" type="ORF">OSB04_014510</name>
</gene>
<comment type="subcellular location">
    <subcellularLocation>
        <location evidence="1">Cell membrane</location>
        <topology evidence="1">Single-pass type I membrane protein</topology>
    </subcellularLocation>
</comment>
<dbReference type="Gene3D" id="3.30.200.20">
    <property type="entry name" value="Phosphorylase Kinase, domain 1"/>
    <property type="match status" value="1"/>
</dbReference>
<evidence type="ECO:0000313" key="20">
    <source>
        <dbReference type="EMBL" id="KAJ9550465.1"/>
    </source>
</evidence>
<evidence type="ECO:0000256" key="8">
    <source>
        <dbReference type="ARBA" id="ARBA00022692"/>
    </source>
</evidence>
<dbReference type="GO" id="GO:0030246">
    <property type="term" value="F:carbohydrate binding"/>
    <property type="evidence" value="ECO:0007669"/>
    <property type="project" value="UniProtKB-KW"/>
</dbReference>
<dbReference type="CDD" id="cd14066">
    <property type="entry name" value="STKc_IRAK"/>
    <property type="match status" value="1"/>
</dbReference>
<keyword evidence="14" id="KW-1133">Transmembrane helix</keyword>
<evidence type="ECO:0000256" key="13">
    <source>
        <dbReference type="ARBA" id="ARBA00022840"/>
    </source>
</evidence>
<keyword evidence="15" id="KW-0472">Membrane</keyword>
<dbReference type="PANTHER" id="PTHR27007">
    <property type="match status" value="1"/>
</dbReference>
<dbReference type="CDD" id="cd06899">
    <property type="entry name" value="lectin_legume_LecRK_Arcelin_ConA"/>
    <property type="match status" value="1"/>
</dbReference>
<evidence type="ECO:0000256" key="18">
    <source>
        <dbReference type="PROSITE-ProRule" id="PRU10141"/>
    </source>
</evidence>
<dbReference type="FunFam" id="3.30.200.20:FF:000168">
    <property type="entry name" value="L-type lectin-domain containing receptor kinase IX.1"/>
    <property type="match status" value="1"/>
</dbReference>
<dbReference type="InterPro" id="IPR000719">
    <property type="entry name" value="Prot_kinase_dom"/>
</dbReference>
<keyword evidence="11 18" id="KW-0547">Nucleotide-binding</keyword>
<evidence type="ECO:0000256" key="12">
    <source>
        <dbReference type="ARBA" id="ARBA00022777"/>
    </source>
</evidence>
<evidence type="ECO:0000256" key="1">
    <source>
        <dbReference type="ARBA" id="ARBA00004251"/>
    </source>
</evidence>
<evidence type="ECO:0000256" key="17">
    <source>
        <dbReference type="ARBA" id="ARBA00023180"/>
    </source>
</evidence>
<dbReference type="Proteomes" id="UP001172457">
    <property type="component" value="Chromosome 4"/>
</dbReference>
<dbReference type="Pfam" id="PF00139">
    <property type="entry name" value="Lectin_legB"/>
    <property type="match status" value="1"/>
</dbReference>
<dbReference type="InterPro" id="IPR001220">
    <property type="entry name" value="Legume_lectin_dom"/>
</dbReference>
<sequence length="705" mass="77963">MGRSSLWDPLPCWSGSAIGWAGSEQISGIVQLEAGYASLSFDLTNIRPGNQNLEIVTEDDAYISSSGIQLTPDEIGDRTQKAGRATYVQPLHLWNNATGELASFATNFSFVIDSRQDTNYGDGLAFFLAENNSVISGGGAMGLPIDPDTVVATNRFVAVEFDTYENPWDPKVGDHVGVTISNLTGQSLASVRSQEWLSNVTGGADCEARVTYDSLSMNLSVSFTGFRNNTTIRQDGLYYTVDLRDVLPERVIFGFSAATGASFQKNNVRSWIFSIFLAFVFWMIRKKKQNREDEAQELEFNAQMNTEFKMGTGPTRFSYHKLAQSTANFAEHEKLGEGGFGGVYKGFLKDSRTFVAVKRVSKTSKQGIKEYASEVTIISRLRHRNLVQLIGWCHEKRELLLVYELMENGSLDSHLFKEKSLLTWGTRYKIAHGLASALLYLHEGWEQCVLHRDIKSSNVMLDSNFNPKLGDFGLAKLVDHEKGSQTTMLAGTLGYMAPECVVTGKASKESDVFSFGVVALEIACGRKPIEYHSPERQIRLVEWVWELYGIGTLLEAADPRLGLDFMEEEIKRLMIVGLWCAHPDSNLRPSIRQSIQVLNSEASLPILPSKMPVASYLSLPSSSLHVVASMVHNRSSSSVDDTDSSRKTVVSSTDTSSSTICVIISAFGSQNVMESGGIGMLNSFDQILFHCLVHFFLVKGIPTFQ</sequence>
<dbReference type="Gene3D" id="2.60.120.200">
    <property type="match status" value="1"/>
</dbReference>
<keyword evidence="5" id="KW-1003">Cell membrane</keyword>
<evidence type="ECO:0000256" key="3">
    <source>
        <dbReference type="ARBA" id="ARBA00010217"/>
    </source>
</evidence>
<organism evidence="20 21">
    <name type="scientific">Centaurea solstitialis</name>
    <name type="common">yellow star-thistle</name>
    <dbReference type="NCBI Taxonomy" id="347529"/>
    <lineage>
        <taxon>Eukaryota</taxon>
        <taxon>Viridiplantae</taxon>
        <taxon>Streptophyta</taxon>
        <taxon>Embryophyta</taxon>
        <taxon>Tracheophyta</taxon>
        <taxon>Spermatophyta</taxon>
        <taxon>Magnoliopsida</taxon>
        <taxon>eudicotyledons</taxon>
        <taxon>Gunneridae</taxon>
        <taxon>Pentapetalae</taxon>
        <taxon>asterids</taxon>
        <taxon>campanulids</taxon>
        <taxon>Asterales</taxon>
        <taxon>Asteraceae</taxon>
        <taxon>Carduoideae</taxon>
        <taxon>Cardueae</taxon>
        <taxon>Centaureinae</taxon>
        <taxon>Centaurea</taxon>
    </lineage>
</organism>
<dbReference type="InterPro" id="IPR050528">
    <property type="entry name" value="L-type_Lectin-RKs"/>
</dbReference>
<keyword evidence="10" id="KW-0430">Lectin</keyword>
<dbReference type="InterPro" id="IPR008271">
    <property type="entry name" value="Ser/Thr_kinase_AS"/>
</dbReference>
<evidence type="ECO:0000256" key="5">
    <source>
        <dbReference type="ARBA" id="ARBA00022475"/>
    </source>
</evidence>
<dbReference type="SMART" id="SM00220">
    <property type="entry name" value="S_TKc"/>
    <property type="match status" value="1"/>
</dbReference>
<evidence type="ECO:0000256" key="4">
    <source>
        <dbReference type="ARBA" id="ARBA00012513"/>
    </source>
</evidence>
<keyword evidence="8" id="KW-0812">Transmembrane</keyword>
<dbReference type="EMBL" id="JARYMX010000004">
    <property type="protein sequence ID" value="KAJ9550465.1"/>
    <property type="molecule type" value="Genomic_DNA"/>
</dbReference>
<keyword evidence="6" id="KW-0723">Serine/threonine-protein kinase</keyword>
<evidence type="ECO:0000256" key="11">
    <source>
        <dbReference type="ARBA" id="ARBA00022741"/>
    </source>
</evidence>
<dbReference type="InterPro" id="IPR000985">
    <property type="entry name" value="Lectin_LegA_CS"/>
</dbReference>
<reference evidence="20" key="1">
    <citation type="submission" date="2023-03" db="EMBL/GenBank/DDBJ databases">
        <title>Chromosome-scale reference genome and RAD-based genetic map of yellow starthistle (Centaurea solstitialis) reveal putative structural variation and QTLs associated with invader traits.</title>
        <authorList>
            <person name="Reatini B."/>
            <person name="Cang F.A."/>
            <person name="Jiang Q."/>
            <person name="Mckibben M.T.W."/>
            <person name="Barker M.S."/>
            <person name="Rieseberg L.H."/>
            <person name="Dlugosch K.M."/>
        </authorList>
    </citation>
    <scope>NUCLEOTIDE SEQUENCE</scope>
    <source>
        <strain evidence="20">CAN-66</strain>
        <tissue evidence="20">Leaf</tissue>
    </source>
</reference>
<comment type="similarity">
    <text evidence="3">In the C-terminal section; belongs to the protein kinase superfamily. Ser/Thr protein kinase family.</text>
</comment>
<keyword evidence="7" id="KW-0808">Transferase</keyword>
<dbReference type="GO" id="GO:0002229">
    <property type="term" value="P:defense response to oomycetes"/>
    <property type="evidence" value="ECO:0007669"/>
    <property type="project" value="UniProtKB-ARBA"/>
</dbReference>
<dbReference type="PROSITE" id="PS00308">
    <property type="entry name" value="LECTIN_LEGUME_ALPHA"/>
    <property type="match status" value="1"/>
</dbReference>
<feature type="domain" description="Protein kinase" evidence="19">
    <location>
        <begin position="329"/>
        <end position="607"/>
    </location>
</feature>
<dbReference type="Pfam" id="PF00069">
    <property type="entry name" value="Pkinase"/>
    <property type="match status" value="1"/>
</dbReference>
<evidence type="ECO:0000256" key="6">
    <source>
        <dbReference type="ARBA" id="ARBA00022527"/>
    </source>
</evidence>
<keyword evidence="17" id="KW-0325">Glycoprotein</keyword>
<dbReference type="SUPFAM" id="SSF56112">
    <property type="entry name" value="Protein kinase-like (PK-like)"/>
    <property type="match status" value="1"/>
</dbReference>
<evidence type="ECO:0000256" key="10">
    <source>
        <dbReference type="ARBA" id="ARBA00022734"/>
    </source>
</evidence>
<evidence type="ECO:0000259" key="19">
    <source>
        <dbReference type="PROSITE" id="PS50011"/>
    </source>
</evidence>
<dbReference type="PROSITE" id="PS00307">
    <property type="entry name" value="LECTIN_LEGUME_BETA"/>
    <property type="match status" value="1"/>
</dbReference>
<dbReference type="InterPro" id="IPR011009">
    <property type="entry name" value="Kinase-like_dom_sf"/>
</dbReference>
<evidence type="ECO:0000256" key="9">
    <source>
        <dbReference type="ARBA" id="ARBA00022729"/>
    </source>
</evidence>
<keyword evidence="21" id="KW-1185">Reference proteome</keyword>
<evidence type="ECO:0000313" key="21">
    <source>
        <dbReference type="Proteomes" id="UP001172457"/>
    </source>
</evidence>
<dbReference type="PROSITE" id="PS50011">
    <property type="entry name" value="PROTEIN_KINASE_DOM"/>
    <property type="match status" value="1"/>
</dbReference>
<evidence type="ECO:0000256" key="2">
    <source>
        <dbReference type="ARBA" id="ARBA00008536"/>
    </source>
</evidence>
<keyword evidence="12" id="KW-0418">Kinase</keyword>
<dbReference type="AlphaFoldDB" id="A0AA38T980"/>
<name>A0AA38T980_9ASTR</name>
<dbReference type="EC" id="2.7.11.1" evidence="4"/>
<dbReference type="GO" id="GO:0005886">
    <property type="term" value="C:plasma membrane"/>
    <property type="evidence" value="ECO:0007669"/>
    <property type="project" value="UniProtKB-SubCell"/>
</dbReference>
<dbReference type="InterPro" id="IPR019825">
    <property type="entry name" value="Lectin_legB_Mn/Ca_BS"/>
</dbReference>
<comment type="caution">
    <text evidence="20">The sequence shown here is derived from an EMBL/GenBank/DDBJ whole genome shotgun (WGS) entry which is preliminary data.</text>
</comment>
<dbReference type="GO" id="GO:0004674">
    <property type="term" value="F:protein serine/threonine kinase activity"/>
    <property type="evidence" value="ECO:0007669"/>
    <property type="project" value="UniProtKB-KW"/>
</dbReference>
<keyword evidence="9" id="KW-0732">Signal</keyword>
<dbReference type="PROSITE" id="PS00108">
    <property type="entry name" value="PROTEIN_KINASE_ST"/>
    <property type="match status" value="1"/>
</dbReference>
<dbReference type="SUPFAM" id="SSF49899">
    <property type="entry name" value="Concanavalin A-like lectins/glucanases"/>
    <property type="match status" value="1"/>
</dbReference>
<keyword evidence="13 18" id="KW-0067">ATP-binding</keyword>
<feature type="binding site" evidence="18">
    <location>
        <position position="358"/>
    </location>
    <ligand>
        <name>ATP</name>
        <dbReference type="ChEBI" id="CHEBI:30616"/>
    </ligand>
</feature>
<evidence type="ECO:0000256" key="16">
    <source>
        <dbReference type="ARBA" id="ARBA00023170"/>
    </source>
</evidence>
<evidence type="ECO:0000256" key="15">
    <source>
        <dbReference type="ARBA" id="ARBA00023136"/>
    </source>
</evidence>
<dbReference type="PROSITE" id="PS00107">
    <property type="entry name" value="PROTEIN_KINASE_ATP"/>
    <property type="match status" value="1"/>
</dbReference>